<gene>
    <name evidence="2" type="ORF">PVAP13_2KG342102</name>
</gene>
<reference evidence="2 3" key="1">
    <citation type="submission" date="2020-05" db="EMBL/GenBank/DDBJ databases">
        <title>WGS assembly of Panicum virgatum.</title>
        <authorList>
            <person name="Lovell J.T."/>
            <person name="Jenkins J."/>
            <person name="Shu S."/>
            <person name="Juenger T.E."/>
            <person name="Schmutz J."/>
        </authorList>
    </citation>
    <scope>NUCLEOTIDE SEQUENCE [LARGE SCALE GENOMIC DNA]</scope>
    <source>
        <strain evidence="3">cv. AP13</strain>
    </source>
</reference>
<comment type="caution">
    <text evidence="2">The sequence shown here is derived from an EMBL/GenBank/DDBJ whole genome shotgun (WGS) entry which is preliminary data.</text>
</comment>
<dbReference type="Proteomes" id="UP000823388">
    <property type="component" value="Chromosome 2K"/>
</dbReference>
<organism evidence="2 3">
    <name type="scientific">Panicum virgatum</name>
    <name type="common">Blackwell switchgrass</name>
    <dbReference type="NCBI Taxonomy" id="38727"/>
    <lineage>
        <taxon>Eukaryota</taxon>
        <taxon>Viridiplantae</taxon>
        <taxon>Streptophyta</taxon>
        <taxon>Embryophyta</taxon>
        <taxon>Tracheophyta</taxon>
        <taxon>Spermatophyta</taxon>
        <taxon>Magnoliopsida</taxon>
        <taxon>Liliopsida</taxon>
        <taxon>Poales</taxon>
        <taxon>Poaceae</taxon>
        <taxon>PACMAD clade</taxon>
        <taxon>Panicoideae</taxon>
        <taxon>Panicodae</taxon>
        <taxon>Paniceae</taxon>
        <taxon>Panicinae</taxon>
        <taxon>Panicum</taxon>
        <taxon>Panicum sect. Hiantes</taxon>
    </lineage>
</organism>
<dbReference type="AlphaFoldDB" id="A0A8T0W7D4"/>
<evidence type="ECO:0000256" key="1">
    <source>
        <dbReference type="SAM" id="MobiDB-lite"/>
    </source>
</evidence>
<keyword evidence="3" id="KW-1185">Reference proteome</keyword>
<sequence length="193" mass="20688">MAHRDERRAAAWVAALSRTSLSAAVFSDTTGDTSVGEVARHLVVGVPVPTTEIDATCSTKAFLGGATSVLHAGSRLKPTGHSSANDLLLDPASVLSAVDSPYLHDASAAAAEKFLGDALSSSTRRSSFRWDHPFWPPPPPSRSWATPSSSTRELPLRRAKRPPGPGPRSHHSRLRRQRGGVHQGLRAHSGWRR</sequence>
<dbReference type="EMBL" id="CM029039">
    <property type="protein sequence ID" value="KAG2643550.1"/>
    <property type="molecule type" value="Genomic_DNA"/>
</dbReference>
<protein>
    <submittedName>
        <fullName evidence="2">Uncharacterized protein</fullName>
    </submittedName>
</protein>
<evidence type="ECO:0000313" key="2">
    <source>
        <dbReference type="EMBL" id="KAG2643550.1"/>
    </source>
</evidence>
<name>A0A8T0W7D4_PANVG</name>
<evidence type="ECO:0000313" key="3">
    <source>
        <dbReference type="Proteomes" id="UP000823388"/>
    </source>
</evidence>
<feature type="region of interest" description="Disordered" evidence="1">
    <location>
        <begin position="127"/>
        <end position="193"/>
    </location>
</feature>
<feature type="compositionally biased region" description="Low complexity" evidence="1">
    <location>
        <begin position="142"/>
        <end position="152"/>
    </location>
</feature>
<feature type="compositionally biased region" description="Basic residues" evidence="1">
    <location>
        <begin position="168"/>
        <end position="179"/>
    </location>
</feature>
<proteinExistence type="predicted"/>
<accession>A0A8T0W7D4</accession>